<feature type="compositionally biased region" description="Polar residues" evidence="1">
    <location>
        <begin position="241"/>
        <end position="264"/>
    </location>
</feature>
<organism evidence="2 3">
    <name type="scientific">Solanum tuberosum</name>
    <name type="common">Potato</name>
    <dbReference type="NCBI Taxonomy" id="4113"/>
    <lineage>
        <taxon>Eukaryota</taxon>
        <taxon>Viridiplantae</taxon>
        <taxon>Streptophyta</taxon>
        <taxon>Embryophyta</taxon>
        <taxon>Tracheophyta</taxon>
        <taxon>Spermatophyta</taxon>
        <taxon>Magnoliopsida</taxon>
        <taxon>eudicotyledons</taxon>
        <taxon>Gunneridae</taxon>
        <taxon>Pentapetalae</taxon>
        <taxon>asterids</taxon>
        <taxon>lamiids</taxon>
        <taxon>Solanales</taxon>
        <taxon>Solanaceae</taxon>
        <taxon>Solanoideae</taxon>
        <taxon>Solaneae</taxon>
        <taxon>Solanum</taxon>
    </lineage>
</organism>
<name>A0ABQ7W0Y7_SOLTU</name>
<reference evidence="2 3" key="1">
    <citation type="journal article" date="2021" name="bioRxiv">
        <title>Chromosome-scale and haplotype-resolved genome assembly of a tetraploid potato cultivar.</title>
        <authorList>
            <person name="Sun H."/>
            <person name="Jiao W.-B."/>
            <person name="Krause K."/>
            <person name="Campoy J.A."/>
            <person name="Goel M."/>
            <person name="Folz-Donahue K."/>
            <person name="Kukat C."/>
            <person name="Huettel B."/>
            <person name="Schneeberger K."/>
        </authorList>
    </citation>
    <scope>NUCLEOTIDE SEQUENCE [LARGE SCALE GENOMIC DNA]</scope>
    <source>
        <strain evidence="2">SolTubOtavaFocal</strain>
        <tissue evidence="2">Leaves</tissue>
    </source>
</reference>
<proteinExistence type="predicted"/>
<evidence type="ECO:0000313" key="3">
    <source>
        <dbReference type="Proteomes" id="UP000826656"/>
    </source>
</evidence>
<evidence type="ECO:0000256" key="1">
    <source>
        <dbReference type="SAM" id="MobiDB-lite"/>
    </source>
</evidence>
<accession>A0ABQ7W0Y7</accession>
<comment type="caution">
    <text evidence="2">The sequence shown here is derived from an EMBL/GenBank/DDBJ whole genome shotgun (WGS) entry which is preliminary data.</text>
</comment>
<dbReference type="Proteomes" id="UP000826656">
    <property type="component" value="Unassembled WGS sequence"/>
</dbReference>
<evidence type="ECO:0000313" key="2">
    <source>
        <dbReference type="EMBL" id="KAH0773669.1"/>
    </source>
</evidence>
<sequence length="264" mass="29470">MVGFACEKRVNIILVDGGCGINILPIRTMRELGISTTDLSESRLMIQGFNHGGQRAIGAVKIDLPIEELQSNVWLHVIDAKTSYKIFLVDNNPFTEAEAHFADAKFYLKKYATKIDDIASKDDELLNKKSKSKKDDEHSLKLQENALGGMTFPVKRIDMMKSSPKSLEKFVAPKSLQNEALLTRQTDEGLDPNAYRLLAKVGYNPTEPSKLGKLPLEPATRQQREGLGYKQPPPIRISIKRASNNYITTKDESATSNKKSSVFD</sequence>
<feature type="region of interest" description="Disordered" evidence="1">
    <location>
        <begin position="209"/>
        <end position="264"/>
    </location>
</feature>
<gene>
    <name evidence="2" type="ORF">KY290_010806</name>
</gene>
<dbReference type="EMBL" id="JAIVGD010000005">
    <property type="protein sequence ID" value="KAH0773669.1"/>
    <property type="molecule type" value="Genomic_DNA"/>
</dbReference>
<keyword evidence="3" id="KW-1185">Reference proteome</keyword>
<protein>
    <submittedName>
        <fullName evidence="2">Uncharacterized protein</fullName>
    </submittedName>
</protein>